<sequence>MVNPWVSHLEARKRILRYVLSTLKYGLFYKKNENFVLSGFVDSDWADDVNDRRSTTAYCFTMGSAAISWCSKKQPNVALSITEVKYYDATMAVQECIWLKMLISHVYGKVDYPISVKCDKESAVKLASNALFYARTKHIEVHHHFIREKVLIQEIELMSIWTNDQVPDVFTKALS</sequence>
<comment type="caution">
    <text evidence="1">The sequence shown here is derived from an EMBL/GenBank/DDBJ whole genome shotgun (WGS) entry which is preliminary data.</text>
</comment>
<gene>
    <name evidence="1" type="ORF">BUALT_Bualt11G0055500</name>
</gene>
<organism evidence="1 2">
    <name type="scientific">Buddleja alternifolia</name>
    <dbReference type="NCBI Taxonomy" id="168488"/>
    <lineage>
        <taxon>Eukaryota</taxon>
        <taxon>Viridiplantae</taxon>
        <taxon>Streptophyta</taxon>
        <taxon>Embryophyta</taxon>
        <taxon>Tracheophyta</taxon>
        <taxon>Spermatophyta</taxon>
        <taxon>Magnoliopsida</taxon>
        <taxon>eudicotyledons</taxon>
        <taxon>Gunneridae</taxon>
        <taxon>Pentapetalae</taxon>
        <taxon>asterids</taxon>
        <taxon>lamiids</taxon>
        <taxon>Lamiales</taxon>
        <taxon>Scrophulariaceae</taxon>
        <taxon>Buddlejeae</taxon>
        <taxon>Buddleja</taxon>
    </lineage>
</organism>
<dbReference type="CDD" id="cd09272">
    <property type="entry name" value="RNase_HI_RT_Ty1"/>
    <property type="match status" value="1"/>
</dbReference>
<evidence type="ECO:0000313" key="2">
    <source>
        <dbReference type="Proteomes" id="UP000826271"/>
    </source>
</evidence>
<accession>A0AAV6WZV8</accession>
<dbReference type="EMBL" id="WHWC01000011">
    <property type="protein sequence ID" value="KAG8373732.1"/>
    <property type="molecule type" value="Genomic_DNA"/>
</dbReference>
<dbReference type="PANTHER" id="PTHR11439:SF483">
    <property type="entry name" value="PEPTIDE SYNTHASE GLIP-LIKE, PUTATIVE (AFU_ORTHOLOGUE AFUA_3G12920)-RELATED"/>
    <property type="match status" value="1"/>
</dbReference>
<protein>
    <submittedName>
        <fullName evidence="1">Uncharacterized protein</fullName>
    </submittedName>
</protein>
<dbReference type="AlphaFoldDB" id="A0AAV6WZV8"/>
<keyword evidence="2" id="KW-1185">Reference proteome</keyword>
<dbReference type="PANTHER" id="PTHR11439">
    <property type="entry name" value="GAG-POL-RELATED RETROTRANSPOSON"/>
    <property type="match status" value="1"/>
</dbReference>
<name>A0AAV6WZV8_9LAMI</name>
<proteinExistence type="predicted"/>
<reference evidence="1" key="1">
    <citation type="submission" date="2019-10" db="EMBL/GenBank/DDBJ databases">
        <authorList>
            <person name="Zhang R."/>
            <person name="Pan Y."/>
            <person name="Wang J."/>
            <person name="Ma R."/>
            <person name="Yu S."/>
        </authorList>
    </citation>
    <scope>NUCLEOTIDE SEQUENCE</scope>
    <source>
        <strain evidence="1">LA-IB0</strain>
        <tissue evidence="1">Leaf</tissue>
    </source>
</reference>
<dbReference type="Proteomes" id="UP000826271">
    <property type="component" value="Unassembled WGS sequence"/>
</dbReference>
<evidence type="ECO:0000313" key="1">
    <source>
        <dbReference type="EMBL" id="KAG8373732.1"/>
    </source>
</evidence>